<evidence type="ECO:0000256" key="1">
    <source>
        <dbReference type="SAM" id="SignalP"/>
    </source>
</evidence>
<dbReference type="EMBL" id="CAJFDH010000005">
    <property type="protein sequence ID" value="CAD5225841.1"/>
    <property type="molecule type" value="Genomic_DNA"/>
</dbReference>
<reference evidence="2" key="1">
    <citation type="submission" date="2020-09" db="EMBL/GenBank/DDBJ databases">
        <authorList>
            <person name="Kikuchi T."/>
        </authorList>
    </citation>
    <scope>NUCLEOTIDE SEQUENCE</scope>
    <source>
        <strain evidence="2">SH1</strain>
    </source>
</reference>
<dbReference type="AlphaFoldDB" id="A0A811LE48"/>
<organism evidence="2 3">
    <name type="scientific">Bursaphelenchus okinawaensis</name>
    <dbReference type="NCBI Taxonomy" id="465554"/>
    <lineage>
        <taxon>Eukaryota</taxon>
        <taxon>Metazoa</taxon>
        <taxon>Ecdysozoa</taxon>
        <taxon>Nematoda</taxon>
        <taxon>Chromadorea</taxon>
        <taxon>Rhabditida</taxon>
        <taxon>Tylenchina</taxon>
        <taxon>Tylenchomorpha</taxon>
        <taxon>Aphelenchoidea</taxon>
        <taxon>Aphelenchoididae</taxon>
        <taxon>Bursaphelenchus</taxon>
    </lineage>
</organism>
<keyword evidence="1" id="KW-0732">Signal</keyword>
<keyword evidence="3" id="KW-1185">Reference proteome</keyword>
<proteinExistence type="predicted"/>
<feature type="chain" id="PRO_5036221318" description="Saposin A-type domain-containing protein" evidence="1">
    <location>
        <begin position="18"/>
        <end position="238"/>
    </location>
</feature>
<protein>
    <recommendedName>
        <fullName evidence="4">Saposin A-type domain-containing protein</fullName>
    </recommendedName>
</protein>
<evidence type="ECO:0000313" key="2">
    <source>
        <dbReference type="EMBL" id="CAD5225841.1"/>
    </source>
</evidence>
<name>A0A811LE48_9BILA</name>
<feature type="signal peptide" evidence="1">
    <location>
        <begin position="1"/>
        <end position="17"/>
    </location>
</feature>
<dbReference type="Proteomes" id="UP000614601">
    <property type="component" value="Unassembled WGS sequence"/>
</dbReference>
<dbReference type="Proteomes" id="UP000783686">
    <property type="component" value="Unassembled WGS sequence"/>
</dbReference>
<gene>
    <name evidence="2" type="ORF">BOKJ2_LOCUS11779</name>
</gene>
<evidence type="ECO:0008006" key="4">
    <source>
        <dbReference type="Google" id="ProtNLM"/>
    </source>
</evidence>
<dbReference type="EMBL" id="CAJFCW020000005">
    <property type="protein sequence ID" value="CAG9121363.1"/>
    <property type="molecule type" value="Genomic_DNA"/>
</dbReference>
<accession>A0A811LE48</accession>
<evidence type="ECO:0000313" key="3">
    <source>
        <dbReference type="Proteomes" id="UP000614601"/>
    </source>
</evidence>
<sequence>MLYQLLALCLLFHVTVALEVDCDRIPPPMWCDNETIADHCGVGDLCRGFLAKNSGKKVTLTLFYKHNCYDCYEEITGDLYRNYSNLGMFEVDFKPLGEKMDVYNPNYEAAKYVSSASRVIVDSYRWTKCYMEVFDSSNQNVTICADTCNQRFDIPKNIVDEIKLLNKYLGDRFVADNFKADENAFPETSDYVPYALYNGIGLVSIQEFSFSYNLLWSYYPNKNQRLNGRSSMLTAQTF</sequence>
<comment type="caution">
    <text evidence="2">The sequence shown here is derived from an EMBL/GenBank/DDBJ whole genome shotgun (WGS) entry which is preliminary data.</text>
</comment>